<dbReference type="PANTHER" id="PTHR43823:SF3">
    <property type="entry name" value="MULTIDRUG EXPORT PROTEIN MEPA"/>
    <property type="match status" value="1"/>
</dbReference>
<feature type="transmembrane region" description="Helical" evidence="10">
    <location>
        <begin position="236"/>
        <end position="259"/>
    </location>
</feature>
<feature type="transmembrane region" description="Helical" evidence="10">
    <location>
        <begin position="424"/>
        <end position="443"/>
    </location>
</feature>
<dbReference type="AlphaFoldDB" id="A0A395WCY7"/>
<dbReference type="InterPro" id="IPR002528">
    <property type="entry name" value="MATE_fam"/>
</dbReference>
<feature type="transmembrane region" description="Helical" evidence="10">
    <location>
        <begin position="359"/>
        <end position="377"/>
    </location>
</feature>
<proteinExistence type="inferred from homology"/>
<evidence type="ECO:0000256" key="3">
    <source>
        <dbReference type="ARBA" id="ARBA00022106"/>
    </source>
</evidence>
<dbReference type="EMBL" id="QRYQ01000001">
    <property type="protein sequence ID" value="RGU94152.1"/>
    <property type="molecule type" value="Genomic_DNA"/>
</dbReference>
<dbReference type="NCBIfam" id="TIGR00797">
    <property type="entry name" value="matE"/>
    <property type="match status" value="1"/>
</dbReference>
<dbReference type="PANTHER" id="PTHR43823">
    <property type="entry name" value="SPORULATION PROTEIN YKVU"/>
    <property type="match status" value="1"/>
</dbReference>
<dbReference type="PIRSF" id="PIRSF006603">
    <property type="entry name" value="DinF"/>
    <property type="match status" value="1"/>
</dbReference>
<feature type="transmembrane region" description="Helical" evidence="10">
    <location>
        <begin position="94"/>
        <end position="116"/>
    </location>
</feature>
<organism evidence="11 12">
    <name type="scientific">Holdemanella biformis</name>
    <dbReference type="NCBI Taxonomy" id="1735"/>
    <lineage>
        <taxon>Bacteria</taxon>
        <taxon>Bacillati</taxon>
        <taxon>Bacillota</taxon>
        <taxon>Erysipelotrichia</taxon>
        <taxon>Erysipelotrichales</taxon>
        <taxon>Erysipelotrichaceae</taxon>
        <taxon>Holdemanella</taxon>
    </lineage>
</organism>
<dbReference type="GO" id="GO:0015297">
    <property type="term" value="F:antiporter activity"/>
    <property type="evidence" value="ECO:0007669"/>
    <property type="project" value="InterPro"/>
</dbReference>
<sequence length="449" mass="49536">MRQNDFENTPMLKLVMSLAIPSMIAQLVNILYSIVDRMFVGQIEEVGNVCLAAVGICGPIVTLLSSFGTLVGIGGSIWLSMCLGQKNEKRASQILYNSFVMMVVLSICLTFGFILLKHNLIYWFGGSDALYPYANTYLTIYTLGTFFALMSIGLNYFITGQGYATIAMLSVCIGAITNIIFDFILIRTLKIGVAGAAIGTVIAQFLSCMFVLCFLRFKSKVKLKKEDLSIEKMKHIVKLGFSPFLIIASDSVILIVMNMMLQKYGGNMGDIYISAITVAQSYFLLITGPLLGISSGTQPIFAYHFGSQNLKKIKEAFKIVIAFAFLFCLIMFIISMCYSNVFVAMFTSDAMTMPIADRAIKIFCLGILMMSIQYVLVDGITGLSNVKLSLFLSLNRKMMYLGCTCLLPAFLGVSNIFYAQPIADIYACIVTIVCFIKIIPSYLKSHGVK</sequence>
<comment type="caution">
    <text evidence="11">The sequence shown here is derived from an EMBL/GenBank/DDBJ whole genome shotgun (WGS) entry which is preliminary data.</text>
</comment>
<dbReference type="GeneID" id="66579144"/>
<feature type="transmembrane region" description="Helical" evidence="10">
    <location>
        <begin position="398"/>
        <end position="418"/>
    </location>
</feature>
<evidence type="ECO:0000256" key="7">
    <source>
        <dbReference type="ARBA" id="ARBA00022989"/>
    </source>
</evidence>
<comment type="similarity">
    <text evidence="2">Belongs to the multi antimicrobial extrusion (MATE) (TC 2.A.66.1) family. MepA subfamily.</text>
</comment>
<evidence type="ECO:0000256" key="6">
    <source>
        <dbReference type="ARBA" id="ARBA00022692"/>
    </source>
</evidence>
<dbReference type="Pfam" id="PF01554">
    <property type="entry name" value="MatE"/>
    <property type="match status" value="2"/>
</dbReference>
<keyword evidence="8 10" id="KW-0472">Membrane</keyword>
<protein>
    <recommendedName>
        <fullName evidence="3">Multidrug export protein MepA</fullName>
    </recommendedName>
</protein>
<dbReference type="RefSeq" id="WP_118324432.1">
    <property type="nucleotide sequence ID" value="NZ_QRYH01000005.1"/>
</dbReference>
<dbReference type="GO" id="GO:0046677">
    <property type="term" value="P:response to antibiotic"/>
    <property type="evidence" value="ECO:0007669"/>
    <property type="project" value="UniProtKB-KW"/>
</dbReference>
<dbReference type="CDD" id="cd13143">
    <property type="entry name" value="MATE_MepA_like"/>
    <property type="match status" value="1"/>
</dbReference>
<keyword evidence="9" id="KW-0046">Antibiotic resistance</keyword>
<dbReference type="GO" id="GO:0005886">
    <property type="term" value="C:plasma membrane"/>
    <property type="evidence" value="ECO:0007669"/>
    <property type="project" value="UniProtKB-SubCell"/>
</dbReference>
<evidence type="ECO:0000256" key="10">
    <source>
        <dbReference type="SAM" id="Phobius"/>
    </source>
</evidence>
<accession>A0A395WCY7</accession>
<feature type="transmembrane region" description="Helical" evidence="10">
    <location>
        <begin position="46"/>
        <end position="73"/>
    </location>
</feature>
<feature type="transmembrane region" description="Helical" evidence="10">
    <location>
        <begin position="136"/>
        <end position="158"/>
    </location>
</feature>
<keyword evidence="5" id="KW-1003">Cell membrane</keyword>
<name>A0A395WCY7_9FIRM</name>
<evidence type="ECO:0000256" key="5">
    <source>
        <dbReference type="ARBA" id="ARBA00022475"/>
    </source>
</evidence>
<keyword evidence="7 10" id="KW-1133">Transmembrane helix</keyword>
<evidence type="ECO:0000256" key="9">
    <source>
        <dbReference type="ARBA" id="ARBA00023251"/>
    </source>
</evidence>
<evidence type="ECO:0000256" key="4">
    <source>
        <dbReference type="ARBA" id="ARBA00022448"/>
    </source>
</evidence>
<dbReference type="Proteomes" id="UP000265489">
    <property type="component" value="Unassembled WGS sequence"/>
</dbReference>
<evidence type="ECO:0000256" key="8">
    <source>
        <dbReference type="ARBA" id="ARBA00023136"/>
    </source>
</evidence>
<evidence type="ECO:0000256" key="2">
    <source>
        <dbReference type="ARBA" id="ARBA00008417"/>
    </source>
</evidence>
<keyword evidence="4" id="KW-0813">Transport</keyword>
<dbReference type="InterPro" id="IPR045070">
    <property type="entry name" value="MATE_MepA-like"/>
</dbReference>
<evidence type="ECO:0000313" key="11">
    <source>
        <dbReference type="EMBL" id="RGU94152.1"/>
    </source>
</evidence>
<feature type="transmembrane region" description="Helical" evidence="10">
    <location>
        <begin position="192"/>
        <end position="215"/>
    </location>
</feature>
<dbReference type="InterPro" id="IPR048279">
    <property type="entry name" value="MdtK-like"/>
</dbReference>
<feature type="transmembrane region" description="Helical" evidence="10">
    <location>
        <begin position="271"/>
        <end position="293"/>
    </location>
</feature>
<feature type="transmembrane region" description="Helical" evidence="10">
    <location>
        <begin position="12"/>
        <end position="34"/>
    </location>
</feature>
<evidence type="ECO:0000256" key="1">
    <source>
        <dbReference type="ARBA" id="ARBA00004651"/>
    </source>
</evidence>
<feature type="transmembrane region" description="Helical" evidence="10">
    <location>
        <begin position="319"/>
        <end position="347"/>
    </location>
</feature>
<reference evidence="11 12" key="1">
    <citation type="submission" date="2018-08" db="EMBL/GenBank/DDBJ databases">
        <title>A genome reference for cultivated species of the human gut microbiota.</title>
        <authorList>
            <person name="Zou Y."/>
            <person name="Xue W."/>
            <person name="Luo G."/>
        </authorList>
    </citation>
    <scope>NUCLEOTIDE SEQUENCE [LARGE SCALE GENOMIC DNA]</scope>
    <source>
        <strain evidence="11 12">AF15-20</strain>
    </source>
</reference>
<keyword evidence="6 10" id="KW-0812">Transmembrane</keyword>
<dbReference type="GO" id="GO:0042910">
    <property type="term" value="F:xenobiotic transmembrane transporter activity"/>
    <property type="evidence" value="ECO:0007669"/>
    <property type="project" value="InterPro"/>
</dbReference>
<feature type="transmembrane region" description="Helical" evidence="10">
    <location>
        <begin position="165"/>
        <end position="186"/>
    </location>
</feature>
<evidence type="ECO:0000313" key="12">
    <source>
        <dbReference type="Proteomes" id="UP000265489"/>
    </source>
</evidence>
<gene>
    <name evidence="11" type="ORF">DWW32_01155</name>
</gene>
<comment type="subcellular location">
    <subcellularLocation>
        <location evidence="1">Cell membrane</location>
        <topology evidence="1">Multi-pass membrane protein</topology>
    </subcellularLocation>
</comment>
<dbReference type="InterPro" id="IPR051327">
    <property type="entry name" value="MATE_MepA_subfamily"/>
</dbReference>